<keyword evidence="2" id="KW-1185">Reference proteome</keyword>
<evidence type="ECO:0000313" key="1">
    <source>
        <dbReference type="EMBL" id="MDK9580062.1"/>
    </source>
</evidence>
<sequence>MEQKLDDKKNIFLLSIIFFTQACALFKTSEEKYLDYIEEGIVSLYNGDNDYMKYFEKAYKQKPKDDLLYQIINSELEYKDLSKFYEKNKNKCKGYDYYFNGELAKAHSEGNLDASRALYISYYYSFQYKKAFNIMETTDISDSTDIYTDLKNNKDLFFKIEDIYNKLKNNKASEDEKELFKKFVVNYPVDVNLVYDVLKSEVEKKDNTALFIKYLTLDEDDAIALKILEYLFKNNYGPAIYEYVGKNKISDPSDELLDKIDKYSKQTYALLLNNMVESGDIGKIEQILKKIPDKEGYYSALAEFNYYYKDLNKSYSYFVKAYQCEPNSDYTVYRLANISKKLHKEKEFLKLTKNYKGEYEDLILNMKYEEKFSKVAKKRIALNMWIKNKNMGASYLLSLTKDKKKVACYTEVLKMYK</sequence>
<accession>A0ABT7HJ33</accession>
<dbReference type="EMBL" id="JASSPP010000001">
    <property type="protein sequence ID" value="MDK9580062.1"/>
    <property type="molecule type" value="Genomic_DNA"/>
</dbReference>
<comment type="caution">
    <text evidence="1">The sequence shown here is derived from an EMBL/GenBank/DDBJ whole genome shotgun (WGS) entry which is preliminary data.</text>
</comment>
<gene>
    <name evidence="1" type="ORF">QQA45_00760</name>
</gene>
<name>A0ABT7HJ33_9FUSO</name>
<dbReference type="RefSeq" id="WP_285152462.1">
    <property type="nucleotide sequence ID" value="NZ_JASSPP010000001.1"/>
</dbReference>
<reference evidence="1 2" key="1">
    <citation type="submission" date="2023-06" db="EMBL/GenBank/DDBJ databases">
        <title>Antibody response to the Sneathia vaginalis cytopathogenic toxin A during pregnancy.</title>
        <authorList>
            <person name="Mccoy Z.T."/>
            <person name="Serrano M.G."/>
            <person name="Spaine K."/>
            <person name="Edwards D.J."/>
            <person name="Buck G.A."/>
            <person name="Jefferson K."/>
        </authorList>
    </citation>
    <scope>NUCLEOTIDE SEQUENCE [LARGE SCALE GENOMIC DNA]</scope>
    <source>
        <strain evidence="1 2">CCUG 42621</strain>
    </source>
</reference>
<protein>
    <submittedName>
        <fullName evidence="1">Uncharacterized protein</fullName>
    </submittedName>
</protein>
<organism evidence="1 2">
    <name type="scientific">Sneathia sanguinegens</name>
    <dbReference type="NCBI Taxonomy" id="40543"/>
    <lineage>
        <taxon>Bacteria</taxon>
        <taxon>Fusobacteriati</taxon>
        <taxon>Fusobacteriota</taxon>
        <taxon>Fusobacteriia</taxon>
        <taxon>Fusobacteriales</taxon>
        <taxon>Leptotrichiaceae</taxon>
        <taxon>Sneathia</taxon>
    </lineage>
</organism>
<proteinExistence type="predicted"/>
<dbReference type="PROSITE" id="PS51257">
    <property type="entry name" value="PROKAR_LIPOPROTEIN"/>
    <property type="match status" value="1"/>
</dbReference>
<evidence type="ECO:0000313" key="2">
    <source>
        <dbReference type="Proteomes" id="UP001225134"/>
    </source>
</evidence>
<dbReference type="Proteomes" id="UP001225134">
    <property type="component" value="Unassembled WGS sequence"/>
</dbReference>